<dbReference type="GO" id="GO:0016491">
    <property type="term" value="F:oxidoreductase activity"/>
    <property type="evidence" value="ECO:0007669"/>
    <property type="project" value="UniProtKB-KW"/>
</dbReference>
<proteinExistence type="predicted"/>
<evidence type="ECO:0000259" key="4">
    <source>
        <dbReference type="PROSITE" id="PS51387"/>
    </source>
</evidence>
<dbReference type="SUPFAM" id="SSF56176">
    <property type="entry name" value="FAD-binding/transporter-associated domain-like"/>
    <property type="match status" value="1"/>
</dbReference>
<dbReference type="AlphaFoldDB" id="A0A927CT70"/>
<dbReference type="InterPro" id="IPR005107">
    <property type="entry name" value="CO_DH_flav_C"/>
</dbReference>
<dbReference type="SMART" id="SM01092">
    <property type="entry name" value="CO_deh_flav_C"/>
    <property type="match status" value="1"/>
</dbReference>
<gene>
    <name evidence="5" type="ORF">IEO70_03485</name>
</gene>
<keyword evidence="6" id="KW-1185">Reference proteome</keyword>
<dbReference type="RefSeq" id="WP_190996962.1">
    <property type="nucleotide sequence ID" value="NZ_JACXSI010000006.1"/>
</dbReference>
<dbReference type="Pfam" id="PF00941">
    <property type="entry name" value="FAD_binding_5"/>
    <property type="match status" value="1"/>
</dbReference>
<comment type="caution">
    <text evidence="5">The sequence shown here is derived from an EMBL/GenBank/DDBJ whole genome shotgun (WGS) entry which is preliminary data.</text>
</comment>
<dbReference type="InterPro" id="IPR002346">
    <property type="entry name" value="Mopterin_DH_FAD-bd"/>
</dbReference>
<dbReference type="Proteomes" id="UP000602076">
    <property type="component" value="Unassembled WGS sequence"/>
</dbReference>
<dbReference type="InterPro" id="IPR051312">
    <property type="entry name" value="Diverse_Substr_Oxidored"/>
</dbReference>
<dbReference type="InterPro" id="IPR016169">
    <property type="entry name" value="FAD-bd_PCMH_sub2"/>
</dbReference>
<dbReference type="InterPro" id="IPR036683">
    <property type="entry name" value="CO_DH_flav_C_dom_sf"/>
</dbReference>
<keyword evidence="2" id="KW-0274">FAD</keyword>
<dbReference type="Gene3D" id="3.30.390.50">
    <property type="entry name" value="CO dehydrogenase flavoprotein, C-terminal domain"/>
    <property type="match status" value="1"/>
</dbReference>
<dbReference type="EMBL" id="JACXSI010000006">
    <property type="protein sequence ID" value="MBD3107417.1"/>
    <property type="molecule type" value="Genomic_DNA"/>
</dbReference>
<dbReference type="InterPro" id="IPR016167">
    <property type="entry name" value="FAD-bd_PCMH_sub1"/>
</dbReference>
<reference evidence="5" key="1">
    <citation type="submission" date="2020-09" db="EMBL/GenBank/DDBJ databases">
        <title>Bacillus faecalis sp. nov., a moderately halophilic bacterium isolated from cow faeces.</title>
        <authorList>
            <person name="Jiang L."/>
            <person name="Lee J."/>
        </authorList>
    </citation>
    <scope>NUCLEOTIDE SEQUENCE</scope>
    <source>
        <strain evidence="5">AGMB 02131</strain>
    </source>
</reference>
<keyword evidence="3" id="KW-0560">Oxidoreductase</keyword>
<accession>A0A927CT70</accession>
<evidence type="ECO:0000256" key="1">
    <source>
        <dbReference type="ARBA" id="ARBA00022630"/>
    </source>
</evidence>
<dbReference type="PANTHER" id="PTHR42659">
    <property type="entry name" value="XANTHINE DEHYDROGENASE SUBUNIT C-RELATED"/>
    <property type="match status" value="1"/>
</dbReference>
<dbReference type="PANTHER" id="PTHR42659:SF2">
    <property type="entry name" value="XANTHINE DEHYDROGENASE SUBUNIT C-RELATED"/>
    <property type="match status" value="1"/>
</dbReference>
<protein>
    <submittedName>
        <fullName evidence="5">FAD binding domain-containing protein</fullName>
    </submittedName>
</protein>
<dbReference type="PROSITE" id="PS51387">
    <property type="entry name" value="FAD_PCMH"/>
    <property type="match status" value="1"/>
</dbReference>
<keyword evidence="1" id="KW-0285">Flavoprotein</keyword>
<dbReference type="Gene3D" id="3.30.43.10">
    <property type="entry name" value="Uridine Diphospho-n-acetylenolpyruvylglucosamine Reductase, domain 2"/>
    <property type="match status" value="1"/>
</dbReference>
<evidence type="ECO:0000256" key="3">
    <source>
        <dbReference type="ARBA" id="ARBA00023002"/>
    </source>
</evidence>
<sequence length="290" mass="31581">MIQHNEASALQSTQVWMPTSIETAIEQMSRLGSEARYISGGTLLQIQWESGHRIPRHLISLELIPSLKEIKVAEEGLLKIGALTTLAQCRKHSTIQTAQPILSQAVQSIAAPAVRSRATIGGNIMGGIGDLIPLLLALNAKLLVQGEEIEISNWLKSPVKNQLLTHILLPATKESSFFKKIGRRESFTAAIVTVAGTITKTDLGTIDDIRLAAGGGDNKPILLDETEPIIRGKRIEEIDWKAVFASIYSEFKAASDDFVSADYRQKAAANLIISELKNLLRKGGTVNELQ</sequence>
<organism evidence="5 6">
    <name type="scientific">Peribacillus faecalis</name>
    <dbReference type="NCBI Taxonomy" id="2772559"/>
    <lineage>
        <taxon>Bacteria</taxon>
        <taxon>Bacillati</taxon>
        <taxon>Bacillota</taxon>
        <taxon>Bacilli</taxon>
        <taxon>Bacillales</taxon>
        <taxon>Bacillaceae</taxon>
        <taxon>Peribacillus</taxon>
    </lineage>
</organism>
<name>A0A927CT70_9BACI</name>
<dbReference type="SUPFAM" id="SSF55447">
    <property type="entry name" value="CO dehydrogenase flavoprotein C-terminal domain-like"/>
    <property type="match status" value="1"/>
</dbReference>
<dbReference type="GO" id="GO:0071949">
    <property type="term" value="F:FAD binding"/>
    <property type="evidence" value="ECO:0007669"/>
    <property type="project" value="InterPro"/>
</dbReference>
<dbReference type="InterPro" id="IPR036318">
    <property type="entry name" value="FAD-bd_PCMH-like_sf"/>
</dbReference>
<dbReference type="Pfam" id="PF03450">
    <property type="entry name" value="CO_deh_flav_C"/>
    <property type="match status" value="1"/>
</dbReference>
<evidence type="ECO:0000313" key="5">
    <source>
        <dbReference type="EMBL" id="MBD3107417.1"/>
    </source>
</evidence>
<evidence type="ECO:0000256" key="2">
    <source>
        <dbReference type="ARBA" id="ARBA00022827"/>
    </source>
</evidence>
<dbReference type="Gene3D" id="3.30.465.10">
    <property type="match status" value="1"/>
</dbReference>
<evidence type="ECO:0000313" key="6">
    <source>
        <dbReference type="Proteomes" id="UP000602076"/>
    </source>
</evidence>
<feature type="domain" description="FAD-binding PCMH-type" evidence="4">
    <location>
        <begin position="8"/>
        <end position="174"/>
    </location>
</feature>
<dbReference type="InterPro" id="IPR016166">
    <property type="entry name" value="FAD-bd_PCMH"/>
</dbReference>